<accession>A0A1S8N2T2</accession>
<organism evidence="2 3">
    <name type="scientific">Clostridium saccharobutylicum</name>
    <dbReference type="NCBI Taxonomy" id="169679"/>
    <lineage>
        <taxon>Bacteria</taxon>
        <taxon>Bacillati</taxon>
        <taxon>Bacillota</taxon>
        <taxon>Clostridia</taxon>
        <taxon>Eubacteriales</taxon>
        <taxon>Clostridiaceae</taxon>
        <taxon>Clostridium</taxon>
    </lineage>
</organism>
<evidence type="ECO:0000313" key="2">
    <source>
        <dbReference type="EMBL" id="OOM10631.1"/>
    </source>
</evidence>
<sequence length="131" mass="15259">MFLIGIFGIENKNKEIMTLKNLTCKKCNKSTSAKLIKNFDFFHIFFIPVFKWNEKYYVVCDQCKAIYNISKDKGKAIENGENVEITYWDLQDVDTGIYNNEFYNSNVCSSCGKTVESNFKYCPYCGAKIRE</sequence>
<dbReference type="STRING" id="169679.CSACC_23840"/>
<reference evidence="2 3" key="1">
    <citation type="submission" date="2016-05" db="EMBL/GenBank/DDBJ databases">
        <title>Microbial solvent formation.</title>
        <authorList>
            <person name="Poehlein A."/>
            <person name="Montoya Solano J.D."/>
            <person name="Flitsch S."/>
            <person name="Krabben P."/>
            <person name="Duerre P."/>
            <person name="Daniel R."/>
        </authorList>
    </citation>
    <scope>NUCLEOTIDE SEQUENCE [LARGE SCALE GENOMIC DNA]</scope>
    <source>
        <strain evidence="2 3">L1-8</strain>
    </source>
</reference>
<dbReference type="Proteomes" id="UP000191154">
    <property type="component" value="Unassembled WGS sequence"/>
</dbReference>
<name>A0A1S8N2T2_CLOSA</name>
<dbReference type="PANTHER" id="PTHR36718:SF1">
    <property type="entry name" value="DOUBLE ZINC RIBBON PROTEIN MJ0416"/>
    <property type="match status" value="1"/>
</dbReference>
<dbReference type="InterPro" id="IPR053281">
    <property type="entry name" value="Double_zinc_ribbon"/>
</dbReference>
<dbReference type="EMBL" id="LZYZ01000006">
    <property type="protein sequence ID" value="OOM10631.1"/>
    <property type="molecule type" value="Genomic_DNA"/>
</dbReference>
<dbReference type="AlphaFoldDB" id="A0A1S8N2T2"/>
<gene>
    <name evidence="2" type="ORF">CLOSAC_32520</name>
</gene>
<evidence type="ECO:0000313" key="3">
    <source>
        <dbReference type="Proteomes" id="UP000191154"/>
    </source>
</evidence>
<proteinExistence type="predicted"/>
<dbReference type="Pfam" id="PF17032">
    <property type="entry name" value="Zn_ribbon_15"/>
    <property type="match status" value="1"/>
</dbReference>
<evidence type="ECO:0000259" key="1">
    <source>
        <dbReference type="Pfam" id="PF17032"/>
    </source>
</evidence>
<feature type="domain" description="Zinc-ribbon 15" evidence="1">
    <location>
        <begin position="23"/>
        <end position="126"/>
    </location>
</feature>
<dbReference type="InterPro" id="IPR031493">
    <property type="entry name" value="Zinc_ribbon_15"/>
</dbReference>
<protein>
    <recommendedName>
        <fullName evidence="1">Zinc-ribbon 15 domain-containing protein</fullName>
    </recommendedName>
</protein>
<comment type="caution">
    <text evidence="2">The sequence shown here is derived from an EMBL/GenBank/DDBJ whole genome shotgun (WGS) entry which is preliminary data.</text>
</comment>
<dbReference type="PANTHER" id="PTHR36718">
    <property type="entry name" value="OS05G0435400 PROTEIN"/>
    <property type="match status" value="1"/>
</dbReference>
<dbReference type="RefSeq" id="WP_077866310.1">
    <property type="nucleotide sequence ID" value="NZ_LZYZ01000006.1"/>
</dbReference>